<keyword evidence="3" id="KW-1185">Reference proteome</keyword>
<sequence>MKRRLLVMNGQRILQNFKDNEWKTAGLIKKAEEGIKPGIYNLYLAKTAETNNKVYEGLILLIDKQEGLVYQQVNKDFISHKLELFSPLPPIGKNVSIQYDNYEKLNLIKVDAVSNKRMHKI</sequence>
<gene>
    <name evidence="2" type="ORF">SAMN05216406_13717</name>
</gene>
<proteinExistence type="predicted"/>
<evidence type="ECO:0000313" key="2">
    <source>
        <dbReference type="EMBL" id="SDU23115.1"/>
    </source>
</evidence>
<dbReference type="EMBL" id="FNLN01000037">
    <property type="protein sequence ID" value="SDU23115.1"/>
    <property type="molecule type" value="Genomic_DNA"/>
</dbReference>
<reference evidence="3" key="1">
    <citation type="submission" date="2016-10" db="EMBL/GenBank/DDBJ databases">
        <authorList>
            <person name="Varghese N."/>
            <person name="Submissions S."/>
        </authorList>
    </citation>
    <scope>NUCLEOTIDE SEQUENCE [LARGE SCALE GENOMIC DNA]</scope>
    <source>
        <strain evidence="3">Nm10</strain>
    </source>
</reference>
<dbReference type="RefSeq" id="WP_074702032.1">
    <property type="nucleotide sequence ID" value="NZ_FNLN01000037.1"/>
</dbReference>
<feature type="domain" description="KfrB" evidence="1">
    <location>
        <begin position="55"/>
        <end position="104"/>
    </location>
</feature>
<evidence type="ECO:0000259" key="1">
    <source>
        <dbReference type="Pfam" id="PF18790"/>
    </source>
</evidence>
<accession>A0A1H2GUJ4</accession>
<dbReference type="InterPro" id="IPR040782">
    <property type="entry name" value="KfrB"/>
</dbReference>
<protein>
    <submittedName>
        <fullName evidence="2">Cell filamentation protein</fullName>
    </submittedName>
</protein>
<dbReference type="AlphaFoldDB" id="A0A1H2GUJ4"/>
<evidence type="ECO:0000313" key="3">
    <source>
        <dbReference type="Proteomes" id="UP000182882"/>
    </source>
</evidence>
<dbReference type="Pfam" id="PF18790">
    <property type="entry name" value="KfrB"/>
    <property type="match status" value="1"/>
</dbReference>
<dbReference type="Proteomes" id="UP000182882">
    <property type="component" value="Unassembled WGS sequence"/>
</dbReference>
<name>A0A1H2GUJ4_9PROT</name>
<organism evidence="2 3">
    <name type="scientific">Nitrosomonas ureae</name>
    <dbReference type="NCBI Taxonomy" id="44577"/>
    <lineage>
        <taxon>Bacteria</taxon>
        <taxon>Pseudomonadati</taxon>
        <taxon>Pseudomonadota</taxon>
        <taxon>Betaproteobacteria</taxon>
        <taxon>Nitrosomonadales</taxon>
        <taxon>Nitrosomonadaceae</taxon>
        <taxon>Nitrosomonas</taxon>
    </lineage>
</organism>